<feature type="transmembrane region" description="Helical" evidence="1">
    <location>
        <begin position="266"/>
        <end position="287"/>
    </location>
</feature>
<dbReference type="EMBL" id="JACAZF010000006">
    <property type="protein sequence ID" value="KAF7302228.1"/>
    <property type="molecule type" value="Genomic_DNA"/>
</dbReference>
<dbReference type="GeneID" id="59347100"/>
<evidence type="ECO:0000313" key="3">
    <source>
        <dbReference type="EMBL" id="KAF7302228.1"/>
    </source>
</evidence>
<evidence type="ECO:0000259" key="2">
    <source>
        <dbReference type="Pfam" id="PF20151"/>
    </source>
</evidence>
<dbReference type="OrthoDB" id="2982596at2759"/>
<keyword evidence="3" id="KW-0808">Transferase</keyword>
<accession>A0A8H6SNE6</accession>
<sequence>MATQQAQLEHLFRLLDAARTTTSLSLAGLVIIAYDHVLTFADEIEHIWKSRLSPANVFYSLALIPKAPLQIRYFTLVTMIINVVFIVQVEDSGSDKVTLMSNSYLGSHLTNSLVSVLNFQSASSTLVVVSADIVLAIRVWILYCRSQTLAWILFPILVAEMIAMLIVGYFSIQPLRHFVHAGSLVHGCYSLEVPRLLTYFSLPLLIVACIMFTLTIYKCGRTIHALGFGRTPLLEMFLRDGVFWFLATLLCCIFDFVVWSRGPPELARLPIIFTTGLLSVVGTRVLMNIKTAIAGSTDPSGRRIVESTMLHSGSRTITPFERMPARRLGQEPSGQATPWYLDSVVPTPATYPEW</sequence>
<proteinExistence type="predicted"/>
<dbReference type="GO" id="GO:0016740">
    <property type="term" value="F:transferase activity"/>
    <property type="evidence" value="ECO:0007669"/>
    <property type="project" value="UniProtKB-KW"/>
</dbReference>
<keyword evidence="1" id="KW-1133">Transmembrane helix</keyword>
<organism evidence="3 4">
    <name type="scientific">Mycena indigotica</name>
    <dbReference type="NCBI Taxonomy" id="2126181"/>
    <lineage>
        <taxon>Eukaryota</taxon>
        <taxon>Fungi</taxon>
        <taxon>Dikarya</taxon>
        <taxon>Basidiomycota</taxon>
        <taxon>Agaricomycotina</taxon>
        <taxon>Agaricomycetes</taxon>
        <taxon>Agaricomycetidae</taxon>
        <taxon>Agaricales</taxon>
        <taxon>Marasmiineae</taxon>
        <taxon>Mycenaceae</taxon>
        <taxon>Mycena</taxon>
    </lineage>
</organism>
<evidence type="ECO:0000313" key="4">
    <source>
        <dbReference type="Proteomes" id="UP000636479"/>
    </source>
</evidence>
<protein>
    <submittedName>
        <fullName evidence="3">Ribosomal-protein-alanine acetyltransferase</fullName>
    </submittedName>
</protein>
<dbReference type="AlphaFoldDB" id="A0A8H6SNE6"/>
<feature type="transmembrane region" description="Helical" evidence="1">
    <location>
        <begin position="109"/>
        <end position="137"/>
    </location>
</feature>
<feature type="transmembrane region" description="Helical" evidence="1">
    <location>
        <begin position="199"/>
        <end position="220"/>
    </location>
</feature>
<keyword evidence="4" id="KW-1185">Reference proteome</keyword>
<dbReference type="Pfam" id="PF20151">
    <property type="entry name" value="DUF6533"/>
    <property type="match status" value="1"/>
</dbReference>
<name>A0A8H6SNE6_9AGAR</name>
<feature type="transmembrane region" description="Helical" evidence="1">
    <location>
        <begin position="71"/>
        <end position="89"/>
    </location>
</feature>
<dbReference type="InterPro" id="IPR045340">
    <property type="entry name" value="DUF6533"/>
</dbReference>
<feature type="transmembrane region" description="Helical" evidence="1">
    <location>
        <begin position="149"/>
        <end position="172"/>
    </location>
</feature>
<dbReference type="RefSeq" id="XP_037220228.1">
    <property type="nucleotide sequence ID" value="XM_037364584.1"/>
</dbReference>
<comment type="caution">
    <text evidence="3">The sequence shown here is derived from an EMBL/GenBank/DDBJ whole genome shotgun (WGS) entry which is preliminary data.</text>
</comment>
<keyword evidence="1" id="KW-0472">Membrane</keyword>
<dbReference type="Proteomes" id="UP000636479">
    <property type="component" value="Unassembled WGS sequence"/>
</dbReference>
<feature type="transmembrane region" description="Helical" evidence="1">
    <location>
        <begin position="241"/>
        <end position="260"/>
    </location>
</feature>
<evidence type="ECO:0000256" key="1">
    <source>
        <dbReference type="SAM" id="Phobius"/>
    </source>
</evidence>
<keyword evidence="1" id="KW-0812">Transmembrane</keyword>
<feature type="domain" description="DUF6533" evidence="2">
    <location>
        <begin position="24"/>
        <end position="59"/>
    </location>
</feature>
<gene>
    <name evidence="3" type="ORF">MIND_00789800</name>
</gene>
<reference evidence="3" key="1">
    <citation type="submission" date="2020-05" db="EMBL/GenBank/DDBJ databases">
        <title>Mycena genomes resolve the evolution of fungal bioluminescence.</title>
        <authorList>
            <person name="Tsai I.J."/>
        </authorList>
    </citation>
    <scope>NUCLEOTIDE SEQUENCE</scope>
    <source>
        <strain evidence="3">171206Taipei</strain>
    </source>
</reference>